<dbReference type="PANTHER" id="PTHR33269">
    <property type="entry name" value="NADH-UBIQUINONE OXIDOREDUCTASE CHAIN 6"/>
    <property type="match status" value="1"/>
</dbReference>
<organism evidence="3 4">
    <name type="scientific">Candidatus Methylomirabilis limnetica</name>
    <dbReference type="NCBI Taxonomy" id="2033718"/>
    <lineage>
        <taxon>Bacteria</taxon>
        <taxon>Candidatus Methylomirabilota</taxon>
        <taxon>Candidatus Methylomirabilia</taxon>
        <taxon>Candidatus Methylomirabilales</taxon>
        <taxon>Candidatus Methylomirabilaceae</taxon>
        <taxon>Candidatus Methylomirabilis</taxon>
    </lineage>
</organism>
<feature type="transmembrane region" description="Helical" evidence="2">
    <location>
        <begin position="61"/>
        <end position="80"/>
    </location>
</feature>
<dbReference type="Gene3D" id="1.20.120.1200">
    <property type="entry name" value="NADH-ubiquinone/plastoquinone oxidoreductase chain 6, subunit NuoJ"/>
    <property type="match status" value="1"/>
</dbReference>
<dbReference type="InterPro" id="IPR001457">
    <property type="entry name" value="NADH_UbQ/plastoQ_OxRdtase_su6"/>
</dbReference>
<keyword evidence="2" id="KW-0812">Transmembrane</keyword>
<dbReference type="EMBL" id="NVQC01000009">
    <property type="protein sequence ID" value="PTL36989.1"/>
    <property type="molecule type" value="Genomic_DNA"/>
</dbReference>
<dbReference type="Proteomes" id="UP000241436">
    <property type="component" value="Unassembled WGS sequence"/>
</dbReference>
<comment type="function">
    <text evidence="2">NDH-1 shuttles electrons from NADH, via FMN and iron-sulfur (Fe-S) centers, to quinones in the respiratory chain. Couples the redox reaction to proton translocation (for every two electrons transferred, four hydrogen ions are translocated across the cytoplasmic membrane), and thus conserves the redox energy in a proton gradient.</text>
</comment>
<reference evidence="4" key="2">
    <citation type="journal article" date="2018" name="Environ. Microbiol.">
        <title>Bloom of a denitrifying methanotroph, 'Candidatus Methylomirabilis limnetica', in a deep stratified lake.</title>
        <authorList>
            <person name="Graf J.S."/>
            <person name="Mayr M.J."/>
            <person name="Marchant H.K."/>
            <person name="Tienken D."/>
            <person name="Hach P.F."/>
            <person name="Brand A."/>
            <person name="Schubert C.J."/>
            <person name="Kuypers M.M."/>
            <person name="Milucka J."/>
        </authorList>
    </citation>
    <scope>NUCLEOTIDE SEQUENCE [LARGE SCALE GENOMIC DNA]</scope>
    <source>
        <strain evidence="4">Zug</strain>
    </source>
</reference>
<dbReference type="InterPro" id="IPR042106">
    <property type="entry name" value="Nuo/plastoQ_OxRdtase_6_NuoJ"/>
</dbReference>
<keyword evidence="2" id="KW-0472">Membrane</keyword>
<comment type="similarity">
    <text evidence="1 2">Belongs to the complex I subunit 6 family.</text>
</comment>
<feature type="transmembrane region" description="Helical" evidence="2">
    <location>
        <begin position="139"/>
        <end position="161"/>
    </location>
</feature>
<keyword evidence="4" id="KW-1185">Reference proteome</keyword>
<evidence type="ECO:0000256" key="1">
    <source>
        <dbReference type="ARBA" id="ARBA00005698"/>
    </source>
</evidence>
<dbReference type="AlphaFoldDB" id="A0A2T4U0W6"/>
<evidence type="ECO:0000313" key="4">
    <source>
        <dbReference type="Proteomes" id="UP000241436"/>
    </source>
</evidence>
<dbReference type="OrthoDB" id="9814997at2"/>
<sequence>MTVTQVVFFLMATFTVGASLLVVLARNIVHCAIALVFAFFGVAALFILLDAEFLAATQVLLYVGGITILLLFAIMLTSRISARGVKIMNEQVGISAVVALALFGLMVYANLKGFPALVPPVLAESDNTASLGRLLLTTYVLPFEIVSLLLLAAMVGAIVLARREQGKD</sequence>
<reference evidence="3 4" key="1">
    <citation type="submission" date="2017-09" db="EMBL/GenBank/DDBJ databases">
        <title>Bloom of a denitrifying methanotroph, Candidatus Methylomirabilis limnetica, in a deep stratified lake.</title>
        <authorList>
            <person name="Graf J.S."/>
            <person name="Marchant H.K."/>
            <person name="Tienken D."/>
            <person name="Hach P.F."/>
            <person name="Brand A."/>
            <person name="Schubert C.J."/>
            <person name="Kuypers M.M."/>
            <person name="Milucka J."/>
        </authorList>
    </citation>
    <scope>NUCLEOTIDE SEQUENCE [LARGE SCALE GENOMIC DNA]</scope>
    <source>
        <strain evidence="3 4">Zug</strain>
    </source>
</reference>
<comment type="catalytic activity">
    <reaction evidence="2">
        <text>a quinone + NADH + 5 H(+)(in) = a quinol + NAD(+) + 4 H(+)(out)</text>
        <dbReference type="Rhea" id="RHEA:57888"/>
        <dbReference type="ChEBI" id="CHEBI:15378"/>
        <dbReference type="ChEBI" id="CHEBI:24646"/>
        <dbReference type="ChEBI" id="CHEBI:57540"/>
        <dbReference type="ChEBI" id="CHEBI:57945"/>
        <dbReference type="ChEBI" id="CHEBI:132124"/>
    </reaction>
</comment>
<dbReference type="GO" id="GO:0005886">
    <property type="term" value="C:plasma membrane"/>
    <property type="evidence" value="ECO:0007669"/>
    <property type="project" value="UniProtKB-SubCell"/>
</dbReference>
<feature type="transmembrane region" description="Helical" evidence="2">
    <location>
        <begin position="31"/>
        <end position="49"/>
    </location>
</feature>
<dbReference type="EC" id="7.1.1.-" evidence="2"/>
<dbReference type="PANTHER" id="PTHR33269:SF17">
    <property type="entry name" value="NADH-UBIQUINONE OXIDOREDUCTASE CHAIN 6"/>
    <property type="match status" value="1"/>
</dbReference>
<keyword evidence="2" id="KW-0874">Quinone</keyword>
<feature type="transmembrane region" description="Helical" evidence="2">
    <location>
        <begin position="6"/>
        <end position="24"/>
    </location>
</feature>
<evidence type="ECO:0000313" key="3">
    <source>
        <dbReference type="EMBL" id="PTL36989.1"/>
    </source>
</evidence>
<dbReference type="GO" id="GO:0008137">
    <property type="term" value="F:NADH dehydrogenase (ubiquinone) activity"/>
    <property type="evidence" value="ECO:0007669"/>
    <property type="project" value="UniProtKB-UniRule"/>
</dbReference>
<name>A0A2T4U0W6_9BACT</name>
<accession>A0A2T4U0W6</accession>
<keyword evidence="2" id="KW-1133">Transmembrane helix</keyword>
<evidence type="ECO:0000256" key="2">
    <source>
        <dbReference type="RuleBase" id="RU004429"/>
    </source>
</evidence>
<comment type="subcellular location">
    <subcellularLocation>
        <location evidence="2">Cell membrane</location>
        <topology evidence="2">Multi-pass membrane protein</topology>
    </subcellularLocation>
</comment>
<keyword evidence="2" id="KW-0520">NAD</keyword>
<keyword evidence="2" id="KW-1003">Cell membrane</keyword>
<dbReference type="RefSeq" id="WP_107561153.1">
    <property type="nucleotide sequence ID" value="NZ_NVQC01000009.1"/>
</dbReference>
<comment type="caution">
    <text evidence="3">The sequence shown here is derived from an EMBL/GenBank/DDBJ whole genome shotgun (WGS) entry which is preliminary data.</text>
</comment>
<gene>
    <name evidence="3" type="ORF">CLG94_01610</name>
</gene>
<proteinExistence type="inferred from homology"/>
<dbReference type="GO" id="GO:0048038">
    <property type="term" value="F:quinone binding"/>
    <property type="evidence" value="ECO:0007669"/>
    <property type="project" value="UniProtKB-UniRule"/>
</dbReference>
<dbReference type="Pfam" id="PF00499">
    <property type="entry name" value="Oxidored_q3"/>
    <property type="match status" value="1"/>
</dbReference>
<protein>
    <recommendedName>
        <fullName evidence="2">NADH-quinone oxidoreductase subunit J</fullName>
        <ecNumber evidence="2">7.1.1.-</ecNumber>
    </recommendedName>
</protein>
<feature type="transmembrane region" description="Helical" evidence="2">
    <location>
        <begin position="92"/>
        <end position="111"/>
    </location>
</feature>